<evidence type="ECO:0000313" key="7">
    <source>
        <dbReference type="Proteomes" id="UP000053268"/>
    </source>
</evidence>
<dbReference type="Gene3D" id="3.30.200.20">
    <property type="entry name" value="Phosphorylase Kinase, domain 1"/>
    <property type="match status" value="1"/>
</dbReference>
<evidence type="ECO:0000256" key="2">
    <source>
        <dbReference type="ARBA" id="ARBA00022679"/>
    </source>
</evidence>
<evidence type="ECO:0000256" key="3">
    <source>
        <dbReference type="ARBA" id="ARBA00022741"/>
    </source>
</evidence>
<accession>A0A194Q5I8</accession>
<dbReference type="GO" id="GO:0004674">
    <property type="term" value="F:protein serine/threonine kinase activity"/>
    <property type="evidence" value="ECO:0007669"/>
    <property type="project" value="UniProtKB-KW"/>
</dbReference>
<keyword evidence="3" id="KW-0547">Nucleotide-binding</keyword>
<protein>
    <submittedName>
        <fullName evidence="6">Protein kinase C</fullName>
    </submittedName>
</protein>
<keyword evidence="5" id="KW-0067">ATP-binding</keyword>
<keyword evidence="2" id="KW-0808">Transferase</keyword>
<dbReference type="GO" id="GO:0005524">
    <property type="term" value="F:ATP binding"/>
    <property type="evidence" value="ECO:0007669"/>
    <property type="project" value="UniProtKB-KW"/>
</dbReference>
<dbReference type="InterPro" id="IPR011009">
    <property type="entry name" value="Kinase-like_dom_sf"/>
</dbReference>
<dbReference type="STRING" id="66420.A0A194Q5I8"/>
<dbReference type="FunFam" id="3.30.200.20:FF:000103">
    <property type="entry name" value="Protein kinase C"/>
    <property type="match status" value="1"/>
</dbReference>
<dbReference type="EMBL" id="KQ459583">
    <property type="protein sequence ID" value="KPI98660.1"/>
    <property type="molecule type" value="Genomic_DNA"/>
</dbReference>
<dbReference type="Proteomes" id="UP000053268">
    <property type="component" value="Unassembled WGS sequence"/>
</dbReference>
<organism evidence="6 7">
    <name type="scientific">Papilio xuthus</name>
    <name type="common">Asian swallowtail butterfly</name>
    <dbReference type="NCBI Taxonomy" id="66420"/>
    <lineage>
        <taxon>Eukaryota</taxon>
        <taxon>Metazoa</taxon>
        <taxon>Ecdysozoa</taxon>
        <taxon>Arthropoda</taxon>
        <taxon>Hexapoda</taxon>
        <taxon>Insecta</taxon>
        <taxon>Pterygota</taxon>
        <taxon>Neoptera</taxon>
        <taxon>Endopterygota</taxon>
        <taxon>Lepidoptera</taxon>
        <taxon>Glossata</taxon>
        <taxon>Ditrysia</taxon>
        <taxon>Papilionoidea</taxon>
        <taxon>Papilionidae</taxon>
        <taxon>Papilioninae</taxon>
        <taxon>Papilio</taxon>
    </lineage>
</organism>
<evidence type="ECO:0000256" key="1">
    <source>
        <dbReference type="ARBA" id="ARBA00022527"/>
    </source>
</evidence>
<evidence type="ECO:0000256" key="5">
    <source>
        <dbReference type="ARBA" id="ARBA00022840"/>
    </source>
</evidence>
<gene>
    <name evidence="6" type="ORF">RR46_04633</name>
</gene>
<keyword evidence="4 6" id="KW-0418">Kinase</keyword>
<sequence>MAQCQVMLAERRGTDELYAIKILKKDIIIQDDDVECTMVERSAPSRHSSCSCTPASRLW</sequence>
<dbReference type="SUPFAM" id="SSF56112">
    <property type="entry name" value="Protein kinase-like (PK-like)"/>
    <property type="match status" value="1"/>
</dbReference>
<name>A0A194Q5I8_PAPXU</name>
<evidence type="ECO:0000256" key="4">
    <source>
        <dbReference type="ARBA" id="ARBA00022777"/>
    </source>
</evidence>
<keyword evidence="7" id="KW-1185">Reference proteome</keyword>
<proteinExistence type="predicted"/>
<evidence type="ECO:0000313" key="6">
    <source>
        <dbReference type="EMBL" id="KPI98660.1"/>
    </source>
</evidence>
<reference evidence="6 7" key="1">
    <citation type="journal article" date="2015" name="Nat. Commun.">
        <title>Outbred genome sequencing and CRISPR/Cas9 gene editing in butterflies.</title>
        <authorList>
            <person name="Li X."/>
            <person name="Fan D."/>
            <person name="Zhang W."/>
            <person name="Liu G."/>
            <person name="Zhang L."/>
            <person name="Zhao L."/>
            <person name="Fang X."/>
            <person name="Chen L."/>
            <person name="Dong Y."/>
            <person name="Chen Y."/>
            <person name="Ding Y."/>
            <person name="Zhao R."/>
            <person name="Feng M."/>
            <person name="Zhu Y."/>
            <person name="Feng Y."/>
            <person name="Jiang X."/>
            <person name="Zhu D."/>
            <person name="Xiang H."/>
            <person name="Feng X."/>
            <person name="Li S."/>
            <person name="Wang J."/>
            <person name="Zhang G."/>
            <person name="Kronforst M.R."/>
            <person name="Wang W."/>
        </authorList>
    </citation>
    <scope>NUCLEOTIDE SEQUENCE [LARGE SCALE GENOMIC DNA]</scope>
    <source>
        <strain evidence="6">Ya'a_city_454_Px</strain>
        <tissue evidence="6">Whole body</tissue>
    </source>
</reference>
<keyword evidence="1" id="KW-0723">Serine/threonine-protein kinase</keyword>
<dbReference type="AlphaFoldDB" id="A0A194Q5I8"/>